<evidence type="ECO:0000313" key="2">
    <source>
        <dbReference type="EMBL" id="SVA93692.1"/>
    </source>
</evidence>
<dbReference type="PANTHER" id="PTHR38040:SF1">
    <property type="entry name" value="UBIQUINONE BIOSYNTHESIS ACCESSORY FACTOR UBIK"/>
    <property type="match status" value="1"/>
</dbReference>
<dbReference type="EMBL" id="UINC01022966">
    <property type="protein sequence ID" value="SVA93692.1"/>
    <property type="molecule type" value="Genomic_DNA"/>
</dbReference>
<reference evidence="2" key="1">
    <citation type="submission" date="2018-05" db="EMBL/GenBank/DDBJ databases">
        <authorList>
            <person name="Lanie J.A."/>
            <person name="Ng W.-L."/>
            <person name="Kazmierczak K.M."/>
            <person name="Andrzejewski T.M."/>
            <person name="Davidsen T.M."/>
            <person name="Wayne K.J."/>
            <person name="Tettelin H."/>
            <person name="Glass J.I."/>
            <person name="Rusch D."/>
            <person name="Podicherti R."/>
            <person name="Tsui H.-C.T."/>
            <person name="Winkler M.E."/>
        </authorList>
    </citation>
    <scope>NUCLEOTIDE SEQUENCE</scope>
</reference>
<dbReference type="Pfam" id="PF04380">
    <property type="entry name" value="BMFP"/>
    <property type="match status" value="1"/>
</dbReference>
<evidence type="ECO:0000256" key="1">
    <source>
        <dbReference type="SAM" id="Coils"/>
    </source>
</evidence>
<proteinExistence type="inferred from homology"/>
<sequence length="78" mass="8692">MPLNKIAAAIAEALPGDLSGDVRRNINAAAQAVLEKMDLVTREEIEVQEKILLRTREKLEALEVRITELEQNKDPPSD</sequence>
<feature type="coiled-coil region" evidence="1">
    <location>
        <begin position="45"/>
        <end position="72"/>
    </location>
</feature>
<evidence type="ECO:0008006" key="3">
    <source>
        <dbReference type="Google" id="ProtNLM"/>
    </source>
</evidence>
<dbReference type="InterPro" id="IPR007475">
    <property type="entry name" value="UbiK"/>
</dbReference>
<keyword evidence="1" id="KW-0175">Coiled coil</keyword>
<dbReference type="PANTHER" id="PTHR38040">
    <property type="entry name" value="UBIQUINONE BIOSYNTHESIS ACCESSORY FACTOR UBIK"/>
    <property type="match status" value="1"/>
</dbReference>
<dbReference type="AlphaFoldDB" id="A0A381ZXW0"/>
<dbReference type="HAMAP" id="MF_02216">
    <property type="entry name" value="UbiK"/>
    <property type="match status" value="1"/>
</dbReference>
<gene>
    <name evidence="2" type="ORF">METZ01_LOCUS146546</name>
</gene>
<protein>
    <recommendedName>
        <fullName evidence="3">Ubiquinone biosynthesis accessory factor UbiK</fullName>
    </recommendedName>
</protein>
<organism evidence="2">
    <name type="scientific">marine metagenome</name>
    <dbReference type="NCBI Taxonomy" id="408172"/>
    <lineage>
        <taxon>unclassified sequences</taxon>
        <taxon>metagenomes</taxon>
        <taxon>ecological metagenomes</taxon>
    </lineage>
</organism>
<accession>A0A381ZXW0</accession>
<name>A0A381ZXW0_9ZZZZ</name>